<gene>
    <name evidence="1" type="ORF">E6Q11_04460</name>
</gene>
<dbReference type="EMBL" id="SSDS01000072">
    <property type="protein sequence ID" value="TXG76484.1"/>
    <property type="molecule type" value="Genomic_DNA"/>
</dbReference>
<organism evidence="1 2">
    <name type="scientific">Candidatus Dojkabacteria bacterium</name>
    <dbReference type="NCBI Taxonomy" id="2099670"/>
    <lineage>
        <taxon>Bacteria</taxon>
        <taxon>Candidatus Dojkabacteria</taxon>
    </lineage>
</organism>
<accession>A0A5C7J5P2</accession>
<proteinExistence type="predicted"/>
<protein>
    <recommendedName>
        <fullName evidence="3">ParB/Sulfiredoxin domain-containing protein</fullName>
    </recommendedName>
</protein>
<dbReference type="AlphaFoldDB" id="A0A5C7J5P2"/>
<evidence type="ECO:0000313" key="2">
    <source>
        <dbReference type="Proteomes" id="UP000321026"/>
    </source>
</evidence>
<evidence type="ECO:0008006" key="3">
    <source>
        <dbReference type="Google" id="ProtNLM"/>
    </source>
</evidence>
<evidence type="ECO:0000313" key="1">
    <source>
        <dbReference type="EMBL" id="TXG76484.1"/>
    </source>
</evidence>
<sequence>MSKEHKQPIRDGADILRGKDLVDPYPDTLSPKERSTASEAFALYSVRSSVPREYLWGRQLPQEYTHSPEYRVKSLFFQMGKRVLEEKPVWAVLNPTSRNTKELVIIDGHKRTRYSALFGITDIHTEVIDLEHLASAWNQTPEELSSELRKQTDLAQWNFVALAKAKGKKFPAPRPIPQHLDAIDYQHILESKKELPGYKCNQIKFMYYMQGGEIMTETIESVRDARNHWTDYVSGQGVTLPDEAEETPVVESTVNLGKIRKDYSREGMENLARLGYLREGNLTGTETVMHKGIEYPVSVIPLNLNTQNEPNLWSMVIPSEKGTRGIFLPPKYPEDEE</sequence>
<dbReference type="Proteomes" id="UP000321026">
    <property type="component" value="Unassembled WGS sequence"/>
</dbReference>
<name>A0A5C7J5P2_9BACT</name>
<reference evidence="1 2" key="1">
    <citation type="submission" date="2018-09" db="EMBL/GenBank/DDBJ databases">
        <title>Metagenome Assembled Genomes from an Advanced Water Purification Facility.</title>
        <authorList>
            <person name="Stamps B.W."/>
            <person name="Spear J.R."/>
        </authorList>
    </citation>
    <scope>NUCLEOTIDE SEQUENCE [LARGE SCALE GENOMIC DNA]</scope>
    <source>
        <strain evidence="1">Bin_63_2</strain>
    </source>
</reference>
<comment type="caution">
    <text evidence="1">The sequence shown here is derived from an EMBL/GenBank/DDBJ whole genome shotgun (WGS) entry which is preliminary data.</text>
</comment>